<evidence type="ECO:0000259" key="2">
    <source>
        <dbReference type="Pfam" id="PF00135"/>
    </source>
</evidence>
<dbReference type="InterPro" id="IPR050309">
    <property type="entry name" value="Type-B_Carboxylest/Lipase"/>
</dbReference>
<dbReference type="InterPro" id="IPR002018">
    <property type="entry name" value="CarbesteraseB"/>
</dbReference>
<dbReference type="PANTHER" id="PTHR11559">
    <property type="entry name" value="CARBOXYLESTERASE"/>
    <property type="match status" value="1"/>
</dbReference>
<dbReference type="GeneID" id="39601233"/>
<sequence>MHHSASSAQTEMSSDEAENESEYLNLDVTVPSDTGPGQDLPVFIWIHAITFCSAASGIYDTTKLVADSISSGHPFITVAPNYRLNIFGFGDGNGSGKINLSLKDQELAIYWVRRHISGFGGDPARYTFRPDASFSWRGNVEVFEARAHELEDKSLREYSQKAFQQILTENNISRLRKRGFQDLAPDGIISIFTDTNIELDTKLRKAHGISPNRPTPNILDALDFVHDVEYTLPIEHLCKKLATANKRVYRYLLDEPNPWQQSARAHYAIDLIFLCGGIDISHKSTAERVDREMRRRWVIFIHWESPWGEVSPGTTFAFGPYGECEEPNEMRYMTRRRIYTLSLSRKAGIESCAAIANALVTGSMNLLN</sequence>
<dbReference type="Proteomes" id="UP000283841">
    <property type="component" value="Unassembled WGS sequence"/>
</dbReference>
<name>A0A443HR80_BYSSP</name>
<dbReference type="RefSeq" id="XP_028483977.1">
    <property type="nucleotide sequence ID" value="XM_028631956.1"/>
</dbReference>
<dbReference type="VEuPathDB" id="FungiDB:C8Q69DRAFT_487093"/>
<comment type="caution">
    <text evidence="3">The sequence shown here is derived from an EMBL/GenBank/DDBJ whole genome shotgun (WGS) entry which is preliminary data.</text>
</comment>
<feature type="compositionally biased region" description="Polar residues" evidence="1">
    <location>
        <begin position="1"/>
        <end position="12"/>
    </location>
</feature>
<accession>A0A443HR80</accession>
<dbReference type="Pfam" id="PF00135">
    <property type="entry name" value="COesterase"/>
    <property type="match status" value="1"/>
</dbReference>
<organism evidence="3 4">
    <name type="scientific">Byssochlamys spectabilis</name>
    <name type="common">Paecilomyces variotii</name>
    <dbReference type="NCBI Taxonomy" id="264951"/>
    <lineage>
        <taxon>Eukaryota</taxon>
        <taxon>Fungi</taxon>
        <taxon>Dikarya</taxon>
        <taxon>Ascomycota</taxon>
        <taxon>Pezizomycotina</taxon>
        <taxon>Eurotiomycetes</taxon>
        <taxon>Eurotiomycetidae</taxon>
        <taxon>Eurotiales</taxon>
        <taxon>Thermoascaceae</taxon>
        <taxon>Paecilomyces</taxon>
    </lineage>
</organism>
<dbReference type="STRING" id="264951.A0A443HR80"/>
<feature type="region of interest" description="Disordered" evidence="1">
    <location>
        <begin position="1"/>
        <end position="20"/>
    </location>
</feature>
<keyword evidence="4" id="KW-1185">Reference proteome</keyword>
<feature type="domain" description="Carboxylesterase type B" evidence="2">
    <location>
        <begin position="10"/>
        <end position="126"/>
    </location>
</feature>
<dbReference type="EMBL" id="RCNU01000007">
    <property type="protein sequence ID" value="RWQ94332.1"/>
    <property type="molecule type" value="Genomic_DNA"/>
</dbReference>
<dbReference type="InterPro" id="IPR029058">
    <property type="entry name" value="AB_hydrolase_fold"/>
</dbReference>
<evidence type="ECO:0000313" key="4">
    <source>
        <dbReference type="Proteomes" id="UP000283841"/>
    </source>
</evidence>
<evidence type="ECO:0000256" key="1">
    <source>
        <dbReference type="SAM" id="MobiDB-lite"/>
    </source>
</evidence>
<dbReference type="SUPFAM" id="SSF53474">
    <property type="entry name" value="alpha/beta-Hydrolases"/>
    <property type="match status" value="1"/>
</dbReference>
<proteinExistence type="predicted"/>
<reference evidence="3 4" key="1">
    <citation type="journal article" date="2018" name="Front. Microbiol.">
        <title>Genomic and genetic insights into a cosmopolitan fungus, Paecilomyces variotii (Eurotiales).</title>
        <authorList>
            <person name="Urquhart A.S."/>
            <person name="Mondo S.J."/>
            <person name="Makela M.R."/>
            <person name="Hane J.K."/>
            <person name="Wiebenga A."/>
            <person name="He G."/>
            <person name="Mihaltcheva S."/>
            <person name="Pangilinan J."/>
            <person name="Lipzen A."/>
            <person name="Barry K."/>
            <person name="de Vries R.P."/>
            <person name="Grigoriev I.V."/>
            <person name="Idnurm A."/>
        </authorList>
    </citation>
    <scope>NUCLEOTIDE SEQUENCE [LARGE SCALE GENOMIC DNA]</scope>
    <source>
        <strain evidence="3 4">CBS 101075</strain>
    </source>
</reference>
<gene>
    <name evidence="3" type="ORF">C8Q69DRAFT_487093</name>
</gene>
<evidence type="ECO:0000313" key="3">
    <source>
        <dbReference type="EMBL" id="RWQ94332.1"/>
    </source>
</evidence>
<dbReference type="AlphaFoldDB" id="A0A443HR80"/>
<dbReference type="Gene3D" id="3.40.50.1820">
    <property type="entry name" value="alpha/beta hydrolase"/>
    <property type="match status" value="2"/>
</dbReference>
<protein>
    <submittedName>
        <fullName evidence="3">Putative carboxylesterase</fullName>
    </submittedName>
</protein>